<keyword evidence="1" id="KW-0808">Transferase</keyword>
<protein>
    <submittedName>
        <fullName evidence="1">Phosphotransferase</fullName>
    </submittedName>
</protein>
<dbReference type="EMBL" id="VUMT01000004">
    <property type="protein sequence ID" value="MSS62975.1"/>
    <property type="molecule type" value="Genomic_DNA"/>
</dbReference>
<dbReference type="InterPro" id="IPR011009">
    <property type="entry name" value="Kinase-like_dom_sf"/>
</dbReference>
<dbReference type="RefSeq" id="WP_154517414.1">
    <property type="nucleotide sequence ID" value="NZ_VUMT01000004.1"/>
</dbReference>
<dbReference type="AlphaFoldDB" id="A0A6L5XVX4"/>
<keyword evidence="2" id="KW-1185">Reference proteome</keyword>
<reference evidence="1 2" key="1">
    <citation type="submission" date="2019-08" db="EMBL/GenBank/DDBJ databases">
        <title>In-depth cultivation of the pig gut microbiome towards novel bacterial diversity and tailored functional studies.</title>
        <authorList>
            <person name="Wylensek D."/>
            <person name="Hitch T.C.A."/>
            <person name="Clavel T."/>
        </authorList>
    </citation>
    <scope>NUCLEOTIDE SEQUENCE [LARGE SCALE GENOMIC DNA]</scope>
    <source>
        <strain evidence="1 2">WCA-693-APC-MOT-I</strain>
    </source>
</reference>
<name>A0A6L5XVX4_9FIRM</name>
<evidence type="ECO:0000313" key="2">
    <source>
        <dbReference type="Proteomes" id="UP000482209"/>
    </source>
</evidence>
<dbReference type="Gene3D" id="3.90.1200.10">
    <property type="match status" value="1"/>
</dbReference>
<dbReference type="PANTHER" id="PTHR40086">
    <property type="entry name" value="PHOSPHOTRANSFERASE YTMP-RELATED"/>
    <property type="match status" value="1"/>
</dbReference>
<dbReference type="Pfam" id="PF01633">
    <property type="entry name" value="Choline_kinase"/>
    <property type="match status" value="1"/>
</dbReference>
<dbReference type="CDD" id="cd05151">
    <property type="entry name" value="ChoK-like"/>
    <property type="match status" value="1"/>
</dbReference>
<evidence type="ECO:0000313" key="1">
    <source>
        <dbReference type="EMBL" id="MSS62975.1"/>
    </source>
</evidence>
<sequence>MNRKEEVVQQTLRQVFNDAAIEYDKSRFAGGLTNYNYIMEIQGETYVIREPGTMTEHFINRKVERINTGIASELGVNSKCVYCDSDTGVKISVYIRESKNLAQVNPSTKENLLGVSNILKKLHQSNLKFSNRFDWKKEIALYEKLVYKQNGLMFSDYFTLKERLIHFMEDNLEEEFYCLCHNDTVPENFLLDKKGEYYLIDWEYSGQNDPAWDIAAYIIESQLGKKAIEQFFSFYYESNVPEPEKLKIKCYLMAQDLLWTVWALIRHYSGDDFLEYCCNRYERFRKNMEHIEELDRYPIENMVRYKS</sequence>
<gene>
    <name evidence="1" type="ORF">FYJ58_03675</name>
</gene>
<proteinExistence type="predicted"/>
<dbReference type="PANTHER" id="PTHR40086:SF1">
    <property type="entry name" value="CELL CYCLE REGULATOR CCRZ"/>
    <property type="match status" value="1"/>
</dbReference>
<comment type="caution">
    <text evidence="1">The sequence shown here is derived from an EMBL/GenBank/DDBJ whole genome shotgun (WGS) entry which is preliminary data.</text>
</comment>
<dbReference type="InterPro" id="IPR052077">
    <property type="entry name" value="CcrZ_PhaseVar_Mediator"/>
</dbReference>
<dbReference type="Proteomes" id="UP000482209">
    <property type="component" value="Unassembled WGS sequence"/>
</dbReference>
<organism evidence="1 2">
    <name type="scientific">Velocimicrobium porci</name>
    <dbReference type="NCBI Taxonomy" id="2606634"/>
    <lineage>
        <taxon>Bacteria</taxon>
        <taxon>Bacillati</taxon>
        <taxon>Bacillota</taxon>
        <taxon>Clostridia</taxon>
        <taxon>Lachnospirales</taxon>
        <taxon>Lachnospiraceae</taxon>
        <taxon>Velocimicrobium</taxon>
    </lineage>
</organism>
<accession>A0A6L5XVX4</accession>
<dbReference type="GO" id="GO:0016740">
    <property type="term" value="F:transferase activity"/>
    <property type="evidence" value="ECO:0007669"/>
    <property type="project" value="UniProtKB-KW"/>
</dbReference>
<dbReference type="SUPFAM" id="SSF56112">
    <property type="entry name" value="Protein kinase-like (PK-like)"/>
    <property type="match status" value="1"/>
</dbReference>
<dbReference type="Gene3D" id="3.30.200.20">
    <property type="entry name" value="Phosphorylase Kinase, domain 1"/>
    <property type="match status" value="1"/>
</dbReference>